<name>A0ACC0NHW3_RHOML</name>
<accession>A0ACC0NHW3</accession>
<evidence type="ECO:0000313" key="1">
    <source>
        <dbReference type="EMBL" id="KAI8552068.1"/>
    </source>
</evidence>
<dbReference type="EMBL" id="CM046393">
    <property type="protein sequence ID" value="KAI8552068.1"/>
    <property type="molecule type" value="Genomic_DNA"/>
</dbReference>
<reference evidence="1" key="1">
    <citation type="submission" date="2022-02" db="EMBL/GenBank/DDBJ databases">
        <title>Plant Genome Project.</title>
        <authorList>
            <person name="Zhang R.-G."/>
        </authorList>
    </citation>
    <scope>NUCLEOTIDE SEQUENCE</scope>
    <source>
        <strain evidence="1">AT1</strain>
    </source>
</reference>
<evidence type="ECO:0000313" key="2">
    <source>
        <dbReference type="Proteomes" id="UP001062846"/>
    </source>
</evidence>
<organism evidence="1 2">
    <name type="scientific">Rhododendron molle</name>
    <name type="common">Chinese azalea</name>
    <name type="synonym">Azalea mollis</name>
    <dbReference type="NCBI Taxonomy" id="49168"/>
    <lineage>
        <taxon>Eukaryota</taxon>
        <taxon>Viridiplantae</taxon>
        <taxon>Streptophyta</taxon>
        <taxon>Embryophyta</taxon>
        <taxon>Tracheophyta</taxon>
        <taxon>Spermatophyta</taxon>
        <taxon>Magnoliopsida</taxon>
        <taxon>eudicotyledons</taxon>
        <taxon>Gunneridae</taxon>
        <taxon>Pentapetalae</taxon>
        <taxon>asterids</taxon>
        <taxon>Ericales</taxon>
        <taxon>Ericaceae</taxon>
        <taxon>Ericoideae</taxon>
        <taxon>Rhodoreae</taxon>
        <taxon>Rhododendron</taxon>
    </lineage>
</organism>
<sequence length="155" mass="15637">MTSQWKAWKGQKGKNFKFKKQEGNCLARLGSQQDEDLIVPAIVFMAAREFVLVDVLGVDHLPETAEQTKGVEEAKYPGGDQTYGGYPGGGGTYGGYPGGGGTYGGYPGGGGTYGGYPGGGGTYGGYSGGRGPGGGTYGGYSGGRYPSGGYGGGRG</sequence>
<gene>
    <name evidence="1" type="ORF">RHMOL_Rhmol06G0235600</name>
</gene>
<dbReference type="Proteomes" id="UP001062846">
    <property type="component" value="Chromosome 6"/>
</dbReference>
<comment type="caution">
    <text evidence="1">The sequence shown here is derived from an EMBL/GenBank/DDBJ whole genome shotgun (WGS) entry which is preliminary data.</text>
</comment>
<proteinExistence type="predicted"/>
<protein>
    <submittedName>
        <fullName evidence="1">Uncharacterized protein</fullName>
    </submittedName>
</protein>
<keyword evidence="2" id="KW-1185">Reference proteome</keyword>